<sequence>MELKEWLVLITGGLALIFGVMKRLNGWYYEAKLGKLWPKLPPGDMGWPILGVTLSYLKNFSSGQPRILLHNLSIR</sequence>
<keyword evidence="1" id="KW-0812">Transmembrane</keyword>
<reference evidence="2 3" key="2">
    <citation type="journal article" date="2009" name="PLoS ONE">
        <title>An integrated genetic and cytogenetic map of the cucumber genome.</title>
        <authorList>
            <person name="Ren Y."/>
            <person name="Zhang Z."/>
            <person name="Liu J."/>
            <person name="Staub J.E."/>
            <person name="Han Y."/>
            <person name="Cheng Z."/>
            <person name="Li X."/>
            <person name="Lu J."/>
            <person name="Miao H."/>
            <person name="Kang H."/>
            <person name="Xie B."/>
            <person name="Gu X."/>
            <person name="Wang X."/>
            <person name="Du Y."/>
            <person name="Jin W."/>
            <person name="Huang S."/>
        </authorList>
    </citation>
    <scope>NUCLEOTIDE SEQUENCE [LARGE SCALE GENOMIC DNA]</scope>
    <source>
        <strain evidence="3">cv. 9930</strain>
    </source>
</reference>
<evidence type="ECO:0000313" key="3">
    <source>
        <dbReference type="Proteomes" id="UP000029981"/>
    </source>
</evidence>
<accession>A0A0A0L6L5</accession>
<dbReference type="EMBL" id="CM002924">
    <property type="protein sequence ID" value="KGN55786.1"/>
    <property type="molecule type" value="Genomic_DNA"/>
</dbReference>
<reference evidence="2 3" key="1">
    <citation type="journal article" date="2009" name="Nat. Genet.">
        <title>The genome of the cucumber, Cucumis sativus L.</title>
        <authorList>
            <person name="Huang S."/>
            <person name="Li R."/>
            <person name="Zhang Z."/>
            <person name="Li L."/>
            <person name="Gu X."/>
            <person name="Fan W."/>
            <person name="Lucas W.J."/>
            <person name="Wang X."/>
            <person name="Xie B."/>
            <person name="Ni P."/>
            <person name="Ren Y."/>
            <person name="Zhu H."/>
            <person name="Li J."/>
            <person name="Lin K."/>
            <person name="Jin W."/>
            <person name="Fei Z."/>
            <person name="Li G."/>
            <person name="Staub J."/>
            <person name="Kilian A."/>
            <person name="van der Vossen E.A."/>
            <person name="Wu Y."/>
            <person name="Guo J."/>
            <person name="He J."/>
            <person name="Jia Z."/>
            <person name="Ren Y."/>
            <person name="Tian G."/>
            <person name="Lu Y."/>
            <person name="Ruan J."/>
            <person name="Qian W."/>
            <person name="Wang M."/>
            <person name="Huang Q."/>
            <person name="Li B."/>
            <person name="Xuan Z."/>
            <person name="Cao J."/>
            <person name="Asan"/>
            <person name="Wu Z."/>
            <person name="Zhang J."/>
            <person name="Cai Q."/>
            <person name="Bai Y."/>
            <person name="Zhao B."/>
            <person name="Han Y."/>
            <person name="Li Y."/>
            <person name="Li X."/>
            <person name="Wang S."/>
            <person name="Shi Q."/>
            <person name="Liu S."/>
            <person name="Cho W.K."/>
            <person name="Kim J.Y."/>
            <person name="Xu Y."/>
            <person name="Heller-Uszynska K."/>
            <person name="Miao H."/>
            <person name="Cheng Z."/>
            <person name="Zhang S."/>
            <person name="Wu J."/>
            <person name="Yang Y."/>
            <person name="Kang H."/>
            <person name="Li M."/>
            <person name="Liang H."/>
            <person name="Ren X."/>
            <person name="Shi Z."/>
            <person name="Wen M."/>
            <person name="Jian M."/>
            <person name="Yang H."/>
            <person name="Zhang G."/>
            <person name="Yang Z."/>
            <person name="Chen R."/>
            <person name="Liu S."/>
            <person name="Li J."/>
            <person name="Ma L."/>
            <person name="Liu H."/>
            <person name="Zhou Y."/>
            <person name="Zhao J."/>
            <person name="Fang X."/>
            <person name="Li G."/>
            <person name="Fang L."/>
            <person name="Li Y."/>
            <person name="Liu D."/>
            <person name="Zheng H."/>
            <person name="Zhang Y."/>
            <person name="Qin N."/>
            <person name="Li Z."/>
            <person name="Yang G."/>
            <person name="Yang S."/>
            <person name="Bolund L."/>
            <person name="Kristiansen K."/>
            <person name="Zheng H."/>
            <person name="Li S."/>
            <person name="Zhang X."/>
            <person name="Yang H."/>
            <person name="Wang J."/>
            <person name="Sun R."/>
            <person name="Zhang B."/>
            <person name="Jiang S."/>
            <person name="Wang J."/>
            <person name="Du Y."/>
            <person name="Li S."/>
        </authorList>
    </citation>
    <scope>NUCLEOTIDE SEQUENCE [LARGE SCALE GENOMIC DNA]</scope>
    <source>
        <strain evidence="3">cv. 9930</strain>
    </source>
</reference>
<dbReference type="STRING" id="3659.A0A0A0L6L5"/>
<gene>
    <name evidence="2" type="ORF">Csa_3G012860</name>
</gene>
<reference evidence="2 3" key="3">
    <citation type="journal article" date="2010" name="BMC Genomics">
        <title>Transcriptome sequencing and comparative analysis of cucumber flowers with different sex types.</title>
        <authorList>
            <person name="Guo S."/>
            <person name="Zheng Y."/>
            <person name="Joung J.G."/>
            <person name="Liu S."/>
            <person name="Zhang Z."/>
            <person name="Crasta O.R."/>
            <person name="Sobral B.W."/>
            <person name="Xu Y."/>
            <person name="Huang S."/>
            <person name="Fei Z."/>
        </authorList>
    </citation>
    <scope>NUCLEOTIDE SEQUENCE [LARGE SCALE GENOMIC DNA]</scope>
    <source>
        <strain evidence="3">cv. 9930</strain>
    </source>
</reference>
<organism evidence="2 3">
    <name type="scientific">Cucumis sativus</name>
    <name type="common">Cucumber</name>
    <dbReference type="NCBI Taxonomy" id="3659"/>
    <lineage>
        <taxon>Eukaryota</taxon>
        <taxon>Viridiplantae</taxon>
        <taxon>Streptophyta</taxon>
        <taxon>Embryophyta</taxon>
        <taxon>Tracheophyta</taxon>
        <taxon>Spermatophyta</taxon>
        <taxon>Magnoliopsida</taxon>
        <taxon>eudicotyledons</taxon>
        <taxon>Gunneridae</taxon>
        <taxon>Pentapetalae</taxon>
        <taxon>rosids</taxon>
        <taxon>fabids</taxon>
        <taxon>Cucurbitales</taxon>
        <taxon>Cucurbitaceae</taxon>
        <taxon>Benincaseae</taxon>
        <taxon>Cucumis</taxon>
    </lineage>
</organism>
<keyword evidence="1" id="KW-0472">Membrane</keyword>
<dbReference type="Gramene" id="KGN55786">
    <property type="protein sequence ID" value="KGN55786"/>
    <property type="gene ID" value="Csa_3G012860"/>
</dbReference>
<dbReference type="AlphaFoldDB" id="A0A0A0L6L5"/>
<keyword evidence="1" id="KW-1133">Transmembrane helix</keyword>
<evidence type="ECO:0000313" key="2">
    <source>
        <dbReference type="EMBL" id="KGN55786.1"/>
    </source>
</evidence>
<proteinExistence type="predicted"/>
<reference evidence="2 3" key="4">
    <citation type="journal article" date="2011" name="BMC Genomics">
        <title>RNA-Seq improves annotation of protein-coding genes in the cucumber genome.</title>
        <authorList>
            <person name="Li Z."/>
            <person name="Zhang Z."/>
            <person name="Yan P."/>
            <person name="Huang S."/>
            <person name="Fei Z."/>
            <person name="Lin K."/>
        </authorList>
    </citation>
    <scope>NUCLEOTIDE SEQUENCE [LARGE SCALE GENOMIC DNA]</scope>
    <source>
        <strain evidence="3">cv. 9930</strain>
    </source>
</reference>
<evidence type="ECO:0000256" key="1">
    <source>
        <dbReference type="SAM" id="Phobius"/>
    </source>
</evidence>
<feature type="transmembrane region" description="Helical" evidence="1">
    <location>
        <begin position="6"/>
        <end position="25"/>
    </location>
</feature>
<keyword evidence="3" id="KW-1185">Reference proteome</keyword>
<dbReference type="OMA" id="MIFLATM"/>
<dbReference type="Proteomes" id="UP000029981">
    <property type="component" value="Chromosome 3"/>
</dbReference>
<name>A0A0A0L6L5_CUCSA</name>
<protein>
    <submittedName>
        <fullName evidence="2">Uncharacterized protein</fullName>
    </submittedName>
</protein>